<sequence>MEEGESFTGHFKLDMGRQGNFIFAFISILLGYYGIISNLIMFDIYGNQIPYTDPELFDRTLLIWSFLTYVKTLFLPPTLLFFVCFIITYKEDIPHYGIKASIWFVPIIICIGISWYWIMFGLSILPLQHLFGNWKGYLNMFILLLINLSGAISGFMFKKIVLLRKQQKDQELDKTK</sequence>
<organism evidence="2">
    <name type="scientific">marine sediment metagenome</name>
    <dbReference type="NCBI Taxonomy" id="412755"/>
    <lineage>
        <taxon>unclassified sequences</taxon>
        <taxon>metagenomes</taxon>
        <taxon>ecological metagenomes</taxon>
    </lineage>
</organism>
<reference evidence="2" key="1">
    <citation type="journal article" date="2014" name="Front. Microbiol.">
        <title>High frequency of phylogenetically diverse reductive dehalogenase-homologous genes in deep subseafloor sedimentary metagenomes.</title>
        <authorList>
            <person name="Kawai M."/>
            <person name="Futagami T."/>
            <person name="Toyoda A."/>
            <person name="Takaki Y."/>
            <person name="Nishi S."/>
            <person name="Hori S."/>
            <person name="Arai W."/>
            <person name="Tsubouchi T."/>
            <person name="Morono Y."/>
            <person name="Uchiyama I."/>
            <person name="Ito T."/>
            <person name="Fujiyama A."/>
            <person name="Inagaki F."/>
            <person name="Takami H."/>
        </authorList>
    </citation>
    <scope>NUCLEOTIDE SEQUENCE</scope>
    <source>
        <strain evidence="2">Expedition CK06-06</strain>
    </source>
</reference>
<accession>X0VRV5</accession>
<gene>
    <name evidence="2" type="ORF">S01H1_58611</name>
</gene>
<dbReference type="AlphaFoldDB" id="X0VRV5"/>
<feature type="non-terminal residue" evidence="2">
    <location>
        <position position="176"/>
    </location>
</feature>
<feature type="transmembrane region" description="Helical" evidence="1">
    <location>
        <begin position="101"/>
        <end position="125"/>
    </location>
</feature>
<dbReference type="EMBL" id="BARS01038290">
    <property type="protein sequence ID" value="GAG20945.1"/>
    <property type="molecule type" value="Genomic_DNA"/>
</dbReference>
<name>X0VRV5_9ZZZZ</name>
<keyword evidence="1" id="KW-0472">Membrane</keyword>
<comment type="caution">
    <text evidence="2">The sequence shown here is derived from an EMBL/GenBank/DDBJ whole genome shotgun (WGS) entry which is preliminary data.</text>
</comment>
<protein>
    <submittedName>
        <fullName evidence="2">Uncharacterized protein</fullName>
    </submittedName>
</protein>
<proteinExistence type="predicted"/>
<keyword evidence="1" id="KW-0812">Transmembrane</keyword>
<feature type="transmembrane region" description="Helical" evidence="1">
    <location>
        <begin position="21"/>
        <end position="42"/>
    </location>
</feature>
<keyword evidence="1" id="KW-1133">Transmembrane helix</keyword>
<evidence type="ECO:0000313" key="2">
    <source>
        <dbReference type="EMBL" id="GAG20945.1"/>
    </source>
</evidence>
<feature type="transmembrane region" description="Helical" evidence="1">
    <location>
        <begin position="62"/>
        <end position="89"/>
    </location>
</feature>
<feature type="transmembrane region" description="Helical" evidence="1">
    <location>
        <begin position="137"/>
        <end position="157"/>
    </location>
</feature>
<evidence type="ECO:0000256" key="1">
    <source>
        <dbReference type="SAM" id="Phobius"/>
    </source>
</evidence>